<dbReference type="Pfam" id="PF24064">
    <property type="entry name" value="HTH_NPRL3"/>
    <property type="match status" value="1"/>
</dbReference>
<dbReference type="STRING" id="1230905.A0A1G4JD65"/>
<feature type="domain" description="GATOR1 complex protein NPRL3 C-terminal HTH" evidence="6">
    <location>
        <begin position="802"/>
        <end position="862"/>
    </location>
</feature>
<keyword evidence="4" id="KW-0732">Signal</keyword>
<evidence type="ECO:0000256" key="3">
    <source>
        <dbReference type="ARBA" id="ARBA00030028"/>
    </source>
</evidence>
<dbReference type="InterPro" id="IPR005365">
    <property type="entry name" value="Npr3"/>
</dbReference>
<feature type="compositionally biased region" description="Polar residues" evidence="5">
    <location>
        <begin position="53"/>
        <end position="69"/>
    </location>
</feature>
<evidence type="ECO:0000256" key="4">
    <source>
        <dbReference type="RuleBase" id="RU368069"/>
    </source>
</evidence>
<keyword evidence="4" id="KW-0469">Meiosis</keyword>
<evidence type="ECO:0000259" key="6">
    <source>
        <dbReference type="Pfam" id="PF24064"/>
    </source>
</evidence>
<dbReference type="GO" id="GO:0038202">
    <property type="term" value="P:TORC1 signaling"/>
    <property type="evidence" value="ECO:0007669"/>
    <property type="project" value="TreeGrafter"/>
</dbReference>
<feature type="region of interest" description="Disordered" evidence="5">
    <location>
        <begin position="40"/>
        <end position="160"/>
    </location>
</feature>
<comment type="subcellular location">
    <subcellularLocation>
        <location evidence="4">Vacuole membrane</location>
        <topology evidence="4">Peripheral membrane protein</topology>
    </subcellularLocation>
</comment>
<dbReference type="InterPro" id="IPR056603">
    <property type="entry name" value="HTH_NPRL3"/>
</dbReference>
<comment type="function">
    <text evidence="4">Mediates inactivation of the TORC1 complex in response to amino acid starvation. Required for meiotic nuclear division.</text>
</comment>
<feature type="region of interest" description="Disordered" evidence="5">
    <location>
        <begin position="268"/>
        <end position="337"/>
    </location>
</feature>
<dbReference type="GO" id="GO:0034198">
    <property type="term" value="P:cellular response to amino acid starvation"/>
    <property type="evidence" value="ECO:0007669"/>
    <property type="project" value="TreeGrafter"/>
</dbReference>
<dbReference type="AlphaFoldDB" id="A0A1G4JD65"/>
<protein>
    <recommendedName>
        <fullName evidence="2 4">Nitrogen permease regulator 3</fullName>
    </recommendedName>
    <alternativeName>
        <fullName evidence="3 4">Required for meiotic nuclear division protein 11</fullName>
    </alternativeName>
</protein>
<dbReference type="GO" id="GO:1990130">
    <property type="term" value="C:GATOR1 complex"/>
    <property type="evidence" value="ECO:0007669"/>
    <property type="project" value="TreeGrafter"/>
</dbReference>
<dbReference type="PANTHER" id="PTHR13153">
    <property type="entry name" value="CGTHBA PROTEIN -14 GENE PROTEIN"/>
    <property type="match status" value="1"/>
</dbReference>
<keyword evidence="8" id="KW-1185">Reference proteome</keyword>
<gene>
    <name evidence="7" type="ORF">LAMI_0D07734G</name>
</gene>
<dbReference type="PANTHER" id="PTHR13153:SF5">
    <property type="entry name" value="GATOR COMPLEX PROTEIN NPRL3"/>
    <property type="match status" value="1"/>
</dbReference>
<evidence type="ECO:0000256" key="1">
    <source>
        <dbReference type="ARBA" id="ARBA00010546"/>
    </source>
</evidence>
<name>A0A1G4JD65_9SACH</name>
<evidence type="ECO:0000256" key="5">
    <source>
        <dbReference type="SAM" id="MobiDB-lite"/>
    </source>
</evidence>
<feature type="compositionally biased region" description="Polar residues" evidence="5">
    <location>
        <begin position="180"/>
        <end position="201"/>
    </location>
</feature>
<feature type="region of interest" description="Disordered" evidence="5">
    <location>
        <begin position="178"/>
        <end position="201"/>
    </location>
</feature>
<dbReference type="GO" id="GO:0051321">
    <property type="term" value="P:meiotic cell cycle"/>
    <property type="evidence" value="ECO:0007669"/>
    <property type="project" value="UniProtKB-UniRule"/>
</dbReference>
<feature type="compositionally biased region" description="Low complexity" evidence="5">
    <location>
        <begin position="87"/>
        <end position="113"/>
    </location>
</feature>
<dbReference type="OrthoDB" id="18648at2759"/>
<dbReference type="EMBL" id="LT598463">
    <property type="protein sequence ID" value="SCU87852.1"/>
    <property type="molecule type" value="Genomic_DNA"/>
</dbReference>
<evidence type="ECO:0000313" key="8">
    <source>
        <dbReference type="Proteomes" id="UP000191024"/>
    </source>
</evidence>
<dbReference type="GO" id="GO:0005774">
    <property type="term" value="C:vacuolar membrane"/>
    <property type="evidence" value="ECO:0007669"/>
    <property type="project" value="UniProtKB-SubCell"/>
</dbReference>
<dbReference type="Pfam" id="PF03666">
    <property type="entry name" value="NPR3"/>
    <property type="match status" value="1"/>
</dbReference>
<dbReference type="GO" id="GO:0010508">
    <property type="term" value="P:positive regulation of autophagy"/>
    <property type="evidence" value="ECO:0007669"/>
    <property type="project" value="TreeGrafter"/>
</dbReference>
<sequence length="867" mass="97612">MFLNLPNPCLVGIVLTISTSSGPLVVYHYPPTSQLSLKKQHKHQKFLKDREPPSTNARHSVVSRNSSLGHYSHSRQAENEAVSTHVSSGTGSDIPDDSSSSDNDASSGLSESDISTDEADTSSSSSSCHEDELHPRPTGLEDFDFGESAQSQVTPKNPAFNSYMDAHKLFEFLSNDASKRNSVSSKQPPSRTRGTSLNSATQINDELVSSLIEDQTFEEGFQDLGKIQNFDTEFFAEISCPPKEMCNSRFELSIENFTLLGLPVHKDADGSWRKSSKRKTHSSRQRSSASREHNRSESQDGQAKSRAAPNESGIARDSSQTDESIEEGRPESRQSRREFRELGSSMNMFHLCFMMDPELVEYNERVEDMYHYVASRLALFLRYAQSKNDYVSRECAQILREKDRVLKYSEVYKSTRGSSNKAKYLYKNILAQSSLARAITKCFNAISTNKVVNLELDGDRMISLQIPIKNEFSSLPNMKIDPVLRGSYLTSVLNKTFLERSASFSSDLAGDLSQIDDNDDLLDYALLLLDEPASIIQKLEDSSWGDSVASVIITSIVKHLKPTLPLRSYYHLVDQVLQRGGTKIEEQRENPFRTSVLRSLALHLMYWRHARVIIPVSSKNTYIVSPLAPLNGTRVDDFSNAGLDIGSTAEKALIYQNQDIFSRRFPSLPPLSSFLSLMSSSKPRSFGFLIPSKDHKSIYLSALTWLIRYGYVTQLLTFVCIRVDVRIKIAVDEDLERDGIKPRDFARAKNLLTAANDNAISTKPSDSPFTSTSNLENIYLAEDEFLDDSDFTIILEPIRANAIEKRWLYKCVEGQPPEIQVLFHKVLKYFNGKTALEMVQMREGITSHDMKRLLAALDKYAVEIKHW</sequence>
<comment type="similarity">
    <text evidence="1 4">Belongs to the NPR3 family.</text>
</comment>
<proteinExistence type="inferred from homology"/>
<evidence type="ECO:0000313" key="7">
    <source>
        <dbReference type="EMBL" id="SCU87852.1"/>
    </source>
</evidence>
<evidence type="ECO:0000256" key="2">
    <source>
        <dbReference type="ARBA" id="ARBA00017880"/>
    </source>
</evidence>
<dbReference type="GO" id="GO:1904262">
    <property type="term" value="P:negative regulation of TORC1 signaling"/>
    <property type="evidence" value="ECO:0007669"/>
    <property type="project" value="TreeGrafter"/>
</dbReference>
<feature type="compositionally biased region" description="Basic residues" evidence="5">
    <location>
        <begin position="274"/>
        <end position="284"/>
    </location>
</feature>
<feature type="compositionally biased region" description="Basic and acidic residues" evidence="5">
    <location>
        <begin position="289"/>
        <end position="298"/>
    </location>
</feature>
<dbReference type="Proteomes" id="UP000191024">
    <property type="component" value="Chromosome D"/>
</dbReference>
<organism evidence="7 8">
    <name type="scientific">Lachancea mirantina</name>
    <dbReference type="NCBI Taxonomy" id="1230905"/>
    <lineage>
        <taxon>Eukaryota</taxon>
        <taxon>Fungi</taxon>
        <taxon>Dikarya</taxon>
        <taxon>Ascomycota</taxon>
        <taxon>Saccharomycotina</taxon>
        <taxon>Saccharomycetes</taxon>
        <taxon>Saccharomycetales</taxon>
        <taxon>Saccharomycetaceae</taxon>
        <taxon>Lachancea</taxon>
    </lineage>
</organism>
<feature type="compositionally biased region" description="Basic and acidic residues" evidence="5">
    <location>
        <begin position="326"/>
        <end position="337"/>
    </location>
</feature>
<reference evidence="7 8" key="1">
    <citation type="submission" date="2016-03" db="EMBL/GenBank/DDBJ databases">
        <authorList>
            <person name="Devillers H."/>
        </authorList>
    </citation>
    <scope>NUCLEOTIDE SEQUENCE [LARGE SCALE GENOMIC DNA]</scope>
    <source>
        <strain evidence="7">CBS 11717</strain>
    </source>
</reference>
<accession>A0A1G4JD65</accession>